<feature type="region of interest" description="Disordered" evidence="1">
    <location>
        <begin position="481"/>
        <end position="511"/>
    </location>
</feature>
<sequence length="775" mass="86778">MQITPSARILRMLGEIEIEEWKCLAELIDNAFDDFNEIITSDIRWAGGMKVSVTLPKSNVRPADAEIVVRDSGRGMTRERLADAVRAGWSSNNQFDKLGLFGMGFNVSTARLGRKTRVLTTRAGDPQWIGVEIDLDEIGDDFEAPDIVEPKNDPSEHGTKIEISRLDPVRLDWLARNGKALRAQFGRVYGWLLEHRPFELWVAGVEVKPRRHCAWGKNRSVTYGSGSRSEQIPAVIEIDESYSPADACMDCGHWQQQGLNTCENCGKSEHLKPRKRRMHGWVGIQRYLDNDEFGIDFLRNGRKILTNYKDIFQWTDINDPTSRVIREYPIELGQGGRIVGEIHLDHVRVDYKKDTFDKSDPQWRRAIEYLRGRGPMLPDKAKDLGWHEPNNSPLARLHRGFRRNDPGKRYLVPGDGQKAVHSTAFRWGQEFHKGAAEYQTDAKWWEQVLEHERRKAEAARPKPDPAEGGAVDEAAVDDALGLDESNDGSEAVGAVTAPTPAPSAPKPETDQQRIARYKEEGRPIAELAGDLGHPDLGFIKVDAFSVDQRLLDANGKETAARVVPGSGGSATAFVNRRHPLFVRFGWSYEDAIVTELAGLLRARAGSDLSISETISMVKEKSMQDTAIDVRTIKAQADDLLAEVRNRMAEEIEDEPERAFQYLTDDELMATENAMIASGSRGAGPMDEAPFVRYAPSLFLVRLVEEIPEMFLDGKVFRSPYNGVTSAAGKRQSVSQVTSLLADVAALAQQYDPGELRLKRTRLSMQLLLDELAPER</sequence>
<evidence type="ECO:0000313" key="3">
    <source>
        <dbReference type="Proteomes" id="UP000274515"/>
    </source>
</evidence>
<dbReference type="RefSeq" id="WP_125089982.1">
    <property type="nucleotide sequence ID" value="NZ_RSAA01000008.1"/>
</dbReference>
<evidence type="ECO:0000256" key="1">
    <source>
        <dbReference type="SAM" id="MobiDB-lite"/>
    </source>
</evidence>
<dbReference type="Pfam" id="PF13589">
    <property type="entry name" value="HATPase_c_3"/>
    <property type="match status" value="1"/>
</dbReference>
<dbReference type="OrthoDB" id="7784447at2"/>
<dbReference type="GO" id="GO:0005524">
    <property type="term" value="F:ATP binding"/>
    <property type="evidence" value="ECO:0007669"/>
    <property type="project" value="UniProtKB-KW"/>
</dbReference>
<proteinExistence type="predicted"/>
<gene>
    <name evidence="2" type="ORF">EIL87_10290</name>
</gene>
<dbReference type="AlphaFoldDB" id="A0A3R8P1S6"/>
<evidence type="ECO:0000313" key="2">
    <source>
        <dbReference type="EMBL" id="RRO17651.1"/>
    </source>
</evidence>
<comment type="caution">
    <text evidence="2">The sequence shown here is derived from an EMBL/GenBank/DDBJ whole genome shotgun (WGS) entry which is preliminary data.</text>
</comment>
<dbReference type="SUPFAM" id="SSF55874">
    <property type="entry name" value="ATPase domain of HSP90 chaperone/DNA topoisomerase II/histidine kinase"/>
    <property type="match status" value="1"/>
</dbReference>
<name>A0A3R8P1S6_9PSEU</name>
<keyword evidence="2" id="KW-0067">ATP-binding</keyword>
<accession>A0A3R8P1S6</accession>
<dbReference type="Proteomes" id="UP000274515">
    <property type="component" value="Unassembled WGS sequence"/>
</dbReference>
<protein>
    <submittedName>
        <fullName evidence="2">ATP-binding protein</fullName>
    </submittedName>
</protein>
<keyword evidence="2" id="KW-0547">Nucleotide-binding</keyword>
<organism evidence="2 3">
    <name type="scientific">Saccharopolyspora rhizosphaerae</name>
    <dbReference type="NCBI Taxonomy" id="2492662"/>
    <lineage>
        <taxon>Bacteria</taxon>
        <taxon>Bacillati</taxon>
        <taxon>Actinomycetota</taxon>
        <taxon>Actinomycetes</taxon>
        <taxon>Pseudonocardiales</taxon>
        <taxon>Pseudonocardiaceae</taxon>
        <taxon>Saccharopolyspora</taxon>
    </lineage>
</organism>
<reference evidence="2 3" key="1">
    <citation type="submission" date="2018-11" db="EMBL/GenBank/DDBJ databases">
        <title>Saccharopolyspora rhizosphaerae sp. nov., an actinomycete isolated from rhizosphere soil in Thailand.</title>
        <authorList>
            <person name="Intra B."/>
            <person name="Euanorasetr J."/>
            <person name="Take A."/>
            <person name="Inahashi Y."/>
            <person name="Mori M."/>
            <person name="Panbangred W."/>
            <person name="Matsumoto A."/>
        </authorList>
    </citation>
    <scope>NUCLEOTIDE SEQUENCE [LARGE SCALE GENOMIC DNA]</scope>
    <source>
        <strain evidence="2 3">H219</strain>
    </source>
</reference>
<dbReference type="Gene3D" id="3.30.565.10">
    <property type="entry name" value="Histidine kinase-like ATPase, C-terminal domain"/>
    <property type="match status" value="1"/>
</dbReference>
<dbReference type="EMBL" id="RSAA01000008">
    <property type="protein sequence ID" value="RRO17651.1"/>
    <property type="molecule type" value="Genomic_DNA"/>
</dbReference>
<keyword evidence="3" id="KW-1185">Reference proteome</keyword>
<dbReference type="InterPro" id="IPR036890">
    <property type="entry name" value="HATPase_C_sf"/>
</dbReference>